<sequence>MACVLRPMIRTTYPDKGEYRPGKGFENVVCPPGGIQSYQEATPGGGYAGGRSESVRGGASPGGGCFLQRRLEGQMGVKLEEGENRSKEHLQGIPGSLYERGSPLMFGSLCLLCHGYIISCFIPSSISGISIHILVSGSRFWICFGLLVLCSGSCLRGEGDALATATDSWFPVDEMHMSKSISLGKWGWQQDNPSADRWQRATGFQKEEKPLECIPTWVVAAIYTVVVAIPLTVKHLLHFLDKYLKETRCGRRDLESISRILTCAKITAETGEALQKSVVRNEVPLAFASSEATGFPPEIAGEVYSANFSSSTAMANCTTSQTKITHLLRNFTMKHLAKTQPNSDMG</sequence>
<organism evidence="1">
    <name type="scientific">Vitis vinifera</name>
    <name type="common">Grape</name>
    <dbReference type="NCBI Taxonomy" id="29760"/>
    <lineage>
        <taxon>Eukaryota</taxon>
        <taxon>Viridiplantae</taxon>
        <taxon>Streptophyta</taxon>
        <taxon>Embryophyta</taxon>
        <taxon>Tracheophyta</taxon>
        <taxon>Spermatophyta</taxon>
        <taxon>Magnoliopsida</taxon>
        <taxon>eudicotyledons</taxon>
        <taxon>Gunneridae</taxon>
        <taxon>Pentapetalae</taxon>
        <taxon>rosids</taxon>
        <taxon>Vitales</taxon>
        <taxon>Vitaceae</taxon>
        <taxon>Viteae</taxon>
        <taxon>Vitis</taxon>
    </lineage>
</organism>
<reference evidence="1" key="1">
    <citation type="journal article" date="2007" name="PLoS ONE">
        <title>The first genome sequence of an elite grapevine cultivar (Pinot noir Vitis vinifera L.): coping with a highly heterozygous genome.</title>
        <authorList>
            <person name="Velasco R."/>
            <person name="Zharkikh A."/>
            <person name="Troggio M."/>
            <person name="Cartwright D.A."/>
            <person name="Cestaro A."/>
            <person name="Pruss D."/>
            <person name="Pindo M."/>
            <person name="FitzGerald L.M."/>
            <person name="Vezzulli S."/>
            <person name="Reid J."/>
            <person name="Malacarne G."/>
            <person name="Iliev D."/>
            <person name="Coppola G."/>
            <person name="Wardell B."/>
            <person name="Micheletti D."/>
            <person name="Macalma T."/>
            <person name="Facci M."/>
            <person name="Mitchell J.T."/>
            <person name="Perazzolli M."/>
            <person name="Eldredge G."/>
            <person name="Gatto P."/>
            <person name="Oyzerski R."/>
            <person name="Moretto M."/>
            <person name="Gutin N."/>
            <person name="Stefanini M."/>
            <person name="Chen Y."/>
            <person name="Segala C."/>
            <person name="Davenport C."/>
            <person name="Dematte L."/>
            <person name="Mraz A."/>
            <person name="Battilana J."/>
            <person name="Stormo K."/>
            <person name="Costa F."/>
            <person name="Tao Q."/>
            <person name="Si-Ammour A."/>
            <person name="Harkins T."/>
            <person name="Lackey A."/>
            <person name="Perbost C."/>
            <person name="Taillon B."/>
            <person name="Stella A."/>
            <person name="Solovyev V."/>
            <person name="Fawcett J.A."/>
            <person name="Sterck L."/>
            <person name="Vandepoele K."/>
            <person name="Grando S.M."/>
            <person name="Toppo S."/>
            <person name="Moser C."/>
            <person name="Lanchbury J."/>
            <person name="Bogden R."/>
            <person name="Skolnick M."/>
            <person name="Sgaramella V."/>
            <person name="Bhatnagar S.K."/>
            <person name="Fontana P."/>
            <person name="Gutin A."/>
            <person name="Van de Peer Y."/>
            <person name="Salamini F."/>
            <person name="Viola R."/>
        </authorList>
    </citation>
    <scope>NUCLEOTIDE SEQUENCE</scope>
</reference>
<dbReference type="AlphaFoldDB" id="A5AU96"/>
<evidence type="ECO:0000313" key="1">
    <source>
        <dbReference type="EMBL" id="CAN73807.1"/>
    </source>
</evidence>
<gene>
    <name evidence="1" type="ORF">VITISV_026131</name>
</gene>
<name>A5AU96_VITVI</name>
<protein>
    <submittedName>
        <fullName evidence="1">Uncharacterized protein</fullName>
    </submittedName>
</protein>
<accession>A5AU96</accession>
<dbReference type="EMBL" id="AM435841">
    <property type="protein sequence ID" value="CAN73807.1"/>
    <property type="molecule type" value="Genomic_DNA"/>
</dbReference>
<proteinExistence type="predicted"/>